<feature type="transmembrane region" description="Helical" evidence="1">
    <location>
        <begin position="84"/>
        <end position="104"/>
    </location>
</feature>
<keyword evidence="1" id="KW-0472">Membrane</keyword>
<evidence type="ECO:0000256" key="1">
    <source>
        <dbReference type="SAM" id="Phobius"/>
    </source>
</evidence>
<reference evidence="2 3" key="1">
    <citation type="journal article" date="2023" name="IMA Fungus">
        <title>Comparative genomic study of the Penicillium genus elucidates a diverse pangenome and 15 lateral gene transfer events.</title>
        <authorList>
            <person name="Petersen C."/>
            <person name="Sorensen T."/>
            <person name="Nielsen M.R."/>
            <person name="Sondergaard T.E."/>
            <person name="Sorensen J.L."/>
            <person name="Fitzpatrick D.A."/>
            <person name="Frisvad J.C."/>
            <person name="Nielsen K.L."/>
        </authorList>
    </citation>
    <scope>NUCLEOTIDE SEQUENCE [LARGE SCALE GENOMIC DNA]</scope>
    <source>
        <strain evidence="2 3">IBT 35679</strain>
    </source>
</reference>
<accession>A0AAD6CMZ2</accession>
<dbReference type="AlphaFoldDB" id="A0AAD6CMZ2"/>
<comment type="caution">
    <text evidence="2">The sequence shown here is derived from an EMBL/GenBank/DDBJ whole genome shotgun (WGS) entry which is preliminary data.</text>
</comment>
<feature type="transmembrane region" description="Helical" evidence="1">
    <location>
        <begin position="46"/>
        <end position="64"/>
    </location>
</feature>
<keyword evidence="3" id="KW-1185">Reference proteome</keyword>
<name>A0AAD6CMZ2_9EURO</name>
<feature type="transmembrane region" description="Helical" evidence="1">
    <location>
        <begin position="6"/>
        <end position="25"/>
    </location>
</feature>
<dbReference type="Proteomes" id="UP001220324">
    <property type="component" value="Unassembled WGS sequence"/>
</dbReference>
<dbReference type="EMBL" id="JAQIZZ010000008">
    <property type="protein sequence ID" value="KAJ5526390.1"/>
    <property type="molecule type" value="Genomic_DNA"/>
</dbReference>
<protein>
    <submittedName>
        <fullName evidence="2">Uncharacterized protein</fullName>
    </submittedName>
</protein>
<evidence type="ECO:0000313" key="2">
    <source>
        <dbReference type="EMBL" id="KAJ5526390.1"/>
    </source>
</evidence>
<evidence type="ECO:0000313" key="3">
    <source>
        <dbReference type="Proteomes" id="UP001220324"/>
    </source>
</evidence>
<organism evidence="2 3">
    <name type="scientific">Penicillium frequentans</name>
    <dbReference type="NCBI Taxonomy" id="3151616"/>
    <lineage>
        <taxon>Eukaryota</taxon>
        <taxon>Fungi</taxon>
        <taxon>Dikarya</taxon>
        <taxon>Ascomycota</taxon>
        <taxon>Pezizomycotina</taxon>
        <taxon>Eurotiomycetes</taxon>
        <taxon>Eurotiomycetidae</taxon>
        <taxon>Eurotiales</taxon>
        <taxon>Aspergillaceae</taxon>
        <taxon>Penicillium</taxon>
    </lineage>
</organism>
<sequence length="434" mass="49209">MSYFKVFYGLAAFFSLGVLAAWRIANHAEKQQWWTLRFRLSLLQPYVLTGWIFYTVLTLIVALYDFQWGTLNSTSRIILPDTLIALVTIAILIIGADLSLSAFGTRRYLSIRWKAWTGPSRTGIPSVTARYIGTSEDWIALAQTDNVQQHPVERFAGSFMLRDNRILQDPTDLLRTKVTIDQDKIPPWPKGSQQMSSVYHPINENQTVSLLWGEHLGFQRRCSRGIISVPPNMLKTSPLLKSGLSGNAVCLAYGILARNKGLEPATLICNLQTKNTFREFEESGHWPHPAKTLRGYYYSEFSRTFSLLGPSYVTAATELAILLADTNTALIGGWLDSHFEHQDLLLNREVHALGANEEDLRRIYRGHYATMLISLCLYRKGVRIRPEITVFDAVCKLEGIEQPVWAGSTEMEARRQWELDEYGPELQHLVAAVI</sequence>
<gene>
    <name evidence="2" type="ORF">N7494_013040</name>
</gene>
<keyword evidence="1" id="KW-1133">Transmembrane helix</keyword>
<proteinExistence type="predicted"/>
<keyword evidence="1" id="KW-0812">Transmembrane</keyword>